<feature type="compositionally biased region" description="Acidic residues" evidence="3">
    <location>
        <begin position="38"/>
        <end position="74"/>
    </location>
</feature>
<accession>A0A834HP87</accession>
<dbReference type="Proteomes" id="UP000625711">
    <property type="component" value="Unassembled WGS sequence"/>
</dbReference>
<dbReference type="EMBL" id="JAACXV010014571">
    <property type="protein sequence ID" value="KAF7266060.1"/>
    <property type="molecule type" value="Genomic_DNA"/>
</dbReference>
<comment type="caution">
    <text evidence="5">The sequence shown here is derived from an EMBL/GenBank/DDBJ whole genome shotgun (WGS) entry which is preliminary data.</text>
</comment>
<sequence length="343" mass="40477">MQRERRSNAGNRMAKLLDEEEECQDDFYKQNYGGFQETESDNEYEAEEEGEDIIDSDFSIDENDEPISDNDDEEGQRKKRRLVTKAYKEPISSPKEKPKPKVRTAKLKHSISIESYERKSKRKSTAAKTAETAQRIKVRDLEQRKKPRKTKEEEWIPTQEELLEEAKITEEENLKSLERYQKMESEKKTKRVLKKVFSGPVIKYTSTRMPLIEEATDKDTIKLEEKEIEDQKFYERTFVTVLNDPHDILFKKVFNVKPQPIPPKKLKCAVTGMPALYVDPVTWVPYRNSTCLKIIRQSYYQELEKNGDKSNPMVSDFVKWYSKNKDRLRREMILHAQKISITS</sequence>
<dbReference type="PANTHER" id="PTHR13275">
    <property type="entry name" value="YL-1 PROTEIN TRANSCRIPTION FACTOR-LIKE 1"/>
    <property type="match status" value="1"/>
</dbReference>
<evidence type="ECO:0000313" key="5">
    <source>
        <dbReference type="EMBL" id="KAF7266060.1"/>
    </source>
</evidence>
<dbReference type="GO" id="GO:0005634">
    <property type="term" value="C:nucleus"/>
    <property type="evidence" value="ECO:0007669"/>
    <property type="project" value="TreeGrafter"/>
</dbReference>
<keyword evidence="6" id="KW-1185">Reference proteome</keyword>
<organism evidence="5 6">
    <name type="scientific">Rhynchophorus ferrugineus</name>
    <name type="common">Red palm weevil</name>
    <name type="synonym">Curculio ferrugineus</name>
    <dbReference type="NCBI Taxonomy" id="354439"/>
    <lineage>
        <taxon>Eukaryota</taxon>
        <taxon>Metazoa</taxon>
        <taxon>Ecdysozoa</taxon>
        <taxon>Arthropoda</taxon>
        <taxon>Hexapoda</taxon>
        <taxon>Insecta</taxon>
        <taxon>Pterygota</taxon>
        <taxon>Neoptera</taxon>
        <taxon>Endopterygota</taxon>
        <taxon>Coleoptera</taxon>
        <taxon>Polyphaga</taxon>
        <taxon>Cucujiformia</taxon>
        <taxon>Curculionidae</taxon>
        <taxon>Dryophthorinae</taxon>
        <taxon>Rhynchophorus</taxon>
    </lineage>
</organism>
<reference evidence="5" key="1">
    <citation type="submission" date="2020-08" db="EMBL/GenBank/DDBJ databases">
        <title>Genome sequencing and assembly of the red palm weevil Rhynchophorus ferrugineus.</title>
        <authorList>
            <person name="Dias G.B."/>
            <person name="Bergman C.M."/>
            <person name="Manee M."/>
        </authorList>
    </citation>
    <scope>NUCLEOTIDE SEQUENCE</scope>
    <source>
        <strain evidence="5">AA-2017</strain>
        <tissue evidence="5">Whole larva</tissue>
    </source>
</reference>
<dbReference type="OrthoDB" id="78296at2759"/>
<dbReference type="SMART" id="SM00993">
    <property type="entry name" value="YL1_C"/>
    <property type="match status" value="1"/>
</dbReference>
<feature type="region of interest" description="Disordered" evidence="3">
    <location>
        <begin position="116"/>
        <end position="135"/>
    </location>
</feature>
<evidence type="ECO:0000256" key="2">
    <source>
        <dbReference type="ARBA" id="ARBA00020000"/>
    </source>
</evidence>
<name>A0A834HP87_RHYFE</name>
<dbReference type="Pfam" id="PF08265">
    <property type="entry name" value="YL1_C"/>
    <property type="match status" value="1"/>
</dbReference>
<evidence type="ECO:0000313" key="6">
    <source>
        <dbReference type="Proteomes" id="UP000625711"/>
    </source>
</evidence>
<proteinExistence type="inferred from homology"/>
<evidence type="ECO:0000259" key="4">
    <source>
        <dbReference type="SMART" id="SM00993"/>
    </source>
</evidence>
<dbReference type="PANTHER" id="PTHR13275:SF4">
    <property type="entry name" value="VACUOLAR PROTEIN SORTING-ASSOCIATED PROTEIN 72 HOMOLOG"/>
    <property type="match status" value="1"/>
</dbReference>
<feature type="compositionally biased region" description="Basic residues" evidence="3">
    <location>
        <begin position="100"/>
        <end position="109"/>
    </location>
</feature>
<feature type="region of interest" description="Disordered" evidence="3">
    <location>
        <begin position="1"/>
        <end position="110"/>
    </location>
</feature>
<dbReference type="InterPro" id="IPR013272">
    <property type="entry name" value="Vps72/YL1_C"/>
</dbReference>
<evidence type="ECO:0000256" key="1">
    <source>
        <dbReference type="ARBA" id="ARBA00006832"/>
    </source>
</evidence>
<dbReference type="AlphaFoldDB" id="A0A834HP87"/>
<gene>
    <name evidence="5" type="ORF">GWI33_020577</name>
</gene>
<comment type="similarity">
    <text evidence="1">Belongs to the VPS72/YL1 family.</text>
</comment>
<dbReference type="InterPro" id="IPR046757">
    <property type="entry name" value="YL1_N"/>
</dbReference>
<evidence type="ECO:0000256" key="3">
    <source>
        <dbReference type="SAM" id="MobiDB-lite"/>
    </source>
</evidence>
<feature type="domain" description="Vps72/YL1 C-terminal" evidence="4">
    <location>
        <begin position="266"/>
        <end position="295"/>
    </location>
</feature>
<protein>
    <recommendedName>
        <fullName evidence="2">Vacuolar protein sorting-associated protein 72 homolog</fullName>
    </recommendedName>
</protein>
<dbReference type="Pfam" id="PF05764">
    <property type="entry name" value="YL1"/>
    <property type="match status" value="1"/>
</dbReference>